<comment type="caution">
    <text evidence="1">The sequence shown here is derived from an EMBL/GenBank/DDBJ whole genome shotgun (WGS) entry which is preliminary data.</text>
</comment>
<proteinExistence type="predicted"/>
<dbReference type="Proteomes" id="UP001227268">
    <property type="component" value="Unassembled WGS sequence"/>
</dbReference>
<keyword evidence="2" id="KW-1185">Reference proteome</keyword>
<reference evidence="1" key="1">
    <citation type="submission" date="2023-04" db="EMBL/GenBank/DDBJ databases">
        <title>Draft Genome sequencing of Naganishia species isolated from polar environments using Oxford Nanopore Technology.</title>
        <authorList>
            <person name="Leo P."/>
            <person name="Venkateswaran K."/>
        </authorList>
    </citation>
    <scope>NUCLEOTIDE SEQUENCE</scope>
    <source>
        <strain evidence="1">MNA-CCFEE 5423</strain>
    </source>
</reference>
<dbReference type="EMBL" id="JASBWT010000047">
    <property type="protein sequence ID" value="KAJ9091713.1"/>
    <property type="molecule type" value="Genomic_DNA"/>
</dbReference>
<sequence>MSNVSNLNDVQWLFFDVFGTVVDWQSHMSRSMLNVAKRVEPVVARKYPDAQDKFWQDRTQQWRTGFMSHIKTKQGNREEGGIDVWFQSEVHRMLLDKLLEEWGVAQAWDENARSALVKEWHRLQGWPDSVEGLKRLRERFILCTLTNGDTAVMIEMCRGAGLSVDNHIAGDSIGTYKPDPAMYQQGIRLSRLPAGKCAMVAAHAYDLDAAKSHGMKTIYIKRRTEDTSDPVSKDSGRGRFDMFIDIEEGGLVTLAKEFGY</sequence>
<evidence type="ECO:0000313" key="2">
    <source>
        <dbReference type="Proteomes" id="UP001227268"/>
    </source>
</evidence>
<protein>
    <submittedName>
        <fullName evidence="1">Uncharacterized protein</fullName>
    </submittedName>
</protein>
<accession>A0ACC2UXY8</accession>
<organism evidence="1 2">
    <name type="scientific">Naganishia friedmannii</name>
    <dbReference type="NCBI Taxonomy" id="89922"/>
    <lineage>
        <taxon>Eukaryota</taxon>
        <taxon>Fungi</taxon>
        <taxon>Dikarya</taxon>
        <taxon>Basidiomycota</taxon>
        <taxon>Agaricomycotina</taxon>
        <taxon>Tremellomycetes</taxon>
        <taxon>Filobasidiales</taxon>
        <taxon>Filobasidiaceae</taxon>
        <taxon>Naganishia</taxon>
    </lineage>
</organism>
<gene>
    <name evidence="1" type="ORF">QFC21_007108</name>
</gene>
<name>A0ACC2UXY8_9TREE</name>
<evidence type="ECO:0000313" key="1">
    <source>
        <dbReference type="EMBL" id="KAJ9091713.1"/>
    </source>
</evidence>